<dbReference type="EMBL" id="CCSB01000001">
    <property type="protein sequence ID" value="CDZ76440.1"/>
    <property type="molecule type" value="Genomic_DNA"/>
</dbReference>
<protein>
    <submittedName>
        <fullName evidence="1">Uncharacterized protein</fullName>
    </submittedName>
</protein>
<dbReference type="Proteomes" id="UP000044071">
    <property type="component" value="Unassembled WGS sequence"/>
</dbReference>
<keyword evidence="2" id="KW-1185">Reference proteome</keyword>
<name>A0A078KQ02_9GAMM</name>
<gene>
    <name evidence="1" type="ORF">BN59_00709</name>
</gene>
<evidence type="ECO:0000313" key="2">
    <source>
        <dbReference type="Proteomes" id="UP000044071"/>
    </source>
</evidence>
<sequence length="304" mass="34504">MKRKLESGNEQGFFKKTKILDEANQRLAYKLVSSALAYDGKLNHIPSSGYYVVNAFFYTRANDFVLNFCDSIGEIPQAIKQAVSEKFALSKRATNKAAHVDEQPHLCCWEFCFLVLNDIGLVSKEQLDELCYIVHKINEKSLAQEIEITLLQALFKLPLENYRKFVKGSLDSLPSPGDFLVFQKHHMLRPYHASICIDNKGGHIELYDGECVKKANIAECDNLIEDGSWDPEEDSEIDAPESVYYVPVSEVTLNIQSFIARHQDILALKQIEPPKALEDIIQELEGTQYAQLVKDLDWADSLIV</sequence>
<reference evidence="1 2" key="1">
    <citation type="submission" date="2014-06" db="EMBL/GenBank/DDBJ databases">
        <authorList>
            <person name="Urmite Genomes Urmite Genomes"/>
        </authorList>
    </citation>
    <scope>NUCLEOTIDE SEQUENCE [LARGE SCALE GENOMIC DNA]</scope>
</reference>
<dbReference type="OrthoDB" id="5645109at2"/>
<proteinExistence type="predicted"/>
<organism evidence="1 2">
    <name type="scientific">Legionella massiliensis</name>
    <dbReference type="NCBI Taxonomy" id="1034943"/>
    <lineage>
        <taxon>Bacteria</taxon>
        <taxon>Pseudomonadati</taxon>
        <taxon>Pseudomonadota</taxon>
        <taxon>Gammaproteobacteria</taxon>
        <taxon>Legionellales</taxon>
        <taxon>Legionellaceae</taxon>
        <taxon>Legionella</taxon>
    </lineage>
</organism>
<evidence type="ECO:0000313" key="1">
    <source>
        <dbReference type="EMBL" id="CDZ76440.1"/>
    </source>
</evidence>
<dbReference type="AlphaFoldDB" id="A0A078KQ02"/>
<accession>A0A078KQ02</accession>
<dbReference type="RefSeq" id="WP_043872969.1">
    <property type="nucleotide sequence ID" value="NZ_CCVW01000001.1"/>
</dbReference>